<organism evidence="5 6">
    <name type="scientific">Actinoalloteichus caeruleus DSM 43889</name>
    <dbReference type="NCBI Taxonomy" id="1120930"/>
    <lineage>
        <taxon>Bacteria</taxon>
        <taxon>Bacillati</taxon>
        <taxon>Actinomycetota</taxon>
        <taxon>Actinomycetes</taxon>
        <taxon>Pseudonocardiales</taxon>
        <taxon>Pseudonocardiaceae</taxon>
        <taxon>Actinoalloteichus</taxon>
        <taxon>Actinoalloteichus cyanogriseus</taxon>
    </lineage>
</organism>
<feature type="domain" description="Peptidase S1" evidence="4">
    <location>
        <begin position="39"/>
        <end position="259"/>
    </location>
</feature>
<feature type="signal peptide" evidence="3">
    <location>
        <begin position="1"/>
        <end position="26"/>
    </location>
</feature>
<comment type="similarity">
    <text evidence="1">Belongs to the peptidase S1 family.</text>
</comment>
<dbReference type="PROSITE" id="PS50240">
    <property type="entry name" value="TRYPSIN_DOM"/>
    <property type="match status" value="1"/>
</dbReference>
<proteinExistence type="inferred from homology"/>
<sequence>MTLRGALAAVITAAAAFLGSTAVATASTEPEDSTARPLIVGGEDATETYPFMVSLQRANGSHFCGGSLIREDWVVTAAHCVTGSAPSGVRARVGSVDRTSGGTLVGTSQIVIHPSYGQRLGYDIALVRLASPVAQEPIPIATSDGGPGTPTRLLGWGDACPAGQCGPPVTLQQLDTRIVPATSCWGINAATELCTDNPGGNAGACYGDSGGPQLRSTGSGWELVGATSRSGNDSPVCATGPSIYGNVTALAGWIDGHVG</sequence>
<reference evidence="5 6" key="1">
    <citation type="submission" date="2022-06" db="EMBL/GenBank/DDBJ databases">
        <title>Genomic Encyclopedia of Type Strains, Phase I: the one thousand microbial genomes (KMG-I) project.</title>
        <authorList>
            <person name="Kyrpides N."/>
        </authorList>
    </citation>
    <scope>NUCLEOTIDE SEQUENCE [LARGE SCALE GENOMIC DNA]</scope>
    <source>
        <strain evidence="5 6">DSM 43889</strain>
    </source>
</reference>
<dbReference type="PROSITE" id="PS00134">
    <property type="entry name" value="TRYPSIN_HIS"/>
    <property type="match status" value="1"/>
</dbReference>
<dbReference type="InterPro" id="IPR050430">
    <property type="entry name" value="Peptidase_S1"/>
</dbReference>
<keyword evidence="6" id="KW-1185">Reference proteome</keyword>
<dbReference type="Gene3D" id="2.40.10.10">
    <property type="entry name" value="Trypsin-like serine proteases"/>
    <property type="match status" value="1"/>
</dbReference>
<dbReference type="SMART" id="SM00020">
    <property type="entry name" value="Tryp_SPc"/>
    <property type="match status" value="1"/>
</dbReference>
<evidence type="ECO:0000313" key="5">
    <source>
        <dbReference type="EMBL" id="MCP2332342.1"/>
    </source>
</evidence>
<dbReference type="CDD" id="cd00190">
    <property type="entry name" value="Tryp_SPc"/>
    <property type="match status" value="1"/>
</dbReference>
<dbReference type="PRINTS" id="PR00722">
    <property type="entry name" value="CHYMOTRYPSIN"/>
</dbReference>
<dbReference type="RefSeq" id="WP_026417345.1">
    <property type="nucleotide sequence ID" value="NZ_AUBJ02000001.1"/>
</dbReference>
<dbReference type="SUPFAM" id="SSF50494">
    <property type="entry name" value="Trypsin-like serine proteases"/>
    <property type="match status" value="1"/>
</dbReference>
<evidence type="ECO:0000256" key="2">
    <source>
        <dbReference type="ARBA" id="ARBA00023157"/>
    </source>
</evidence>
<evidence type="ECO:0000256" key="1">
    <source>
        <dbReference type="ARBA" id="ARBA00007664"/>
    </source>
</evidence>
<comment type="caution">
    <text evidence="5">The sequence shown here is derived from an EMBL/GenBank/DDBJ whole genome shotgun (WGS) entry which is preliminary data.</text>
</comment>
<dbReference type="Proteomes" id="UP000791080">
    <property type="component" value="Unassembled WGS sequence"/>
</dbReference>
<feature type="chain" id="PRO_5046191541" evidence="3">
    <location>
        <begin position="27"/>
        <end position="259"/>
    </location>
</feature>
<dbReference type="Pfam" id="PF00089">
    <property type="entry name" value="Trypsin"/>
    <property type="match status" value="1"/>
</dbReference>
<name>A0ABT1JJ60_ACTCY</name>
<keyword evidence="3" id="KW-0732">Signal</keyword>
<dbReference type="InterPro" id="IPR009003">
    <property type="entry name" value="Peptidase_S1_PA"/>
</dbReference>
<dbReference type="PANTHER" id="PTHR24276:SF98">
    <property type="entry name" value="FI18310P1-RELATED"/>
    <property type="match status" value="1"/>
</dbReference>
<dbReference type="InterPro" id="IPR001254">
    <property type="entry name" value="Trypsin_dom"/>
</dbReference>
<evidence type="ECO:0000256" key="3">
    <source>
        <dbReference type="SAM" id="SignalP"/>
    </source>
</evidence>
<evidence type="ECO:0000313" key="6">
    <source>
        <dbReference type="Proteomes" id="UP000791080"/>
    </source>
</evidence>
<accession>A0ABT1JJ60</accession>
<dbReference type="InterPro" id="IPR018114">
    <property type="entry name" value="TRYPSIN_HIS"/>
</dbReference>
<gene>
    <name evidence="5" type="ORF">G443_002612</name>
</gene>
<dbReference type="EMBL" id="AUBJ02000001">
    <property type="protein sequence ID" value="MCP2332342.1"/>
    <property type="molecule type" value="Genomic_DNA"/>
</dbReference>
<dbReference type="PANTHER" id="PTHR24276">
    <property type="entry name" value="POLYSERASE-RELATED"/>
    <property type="match status" value="1"/>
</dbReference>
<dbReference type="InterPro" id="IPR043504">
    <property type="entry name" value="Peptidase_S1_PA_chymotrypsin"/>
</dbReference>
<keyword evidence="2" id="KW-1015">Disulfide bond</keyword>
<protein>
    <submittedName>
        <fullName evidence="5">Trypsin</fullName>
    </submittedName>
</protein>
<evidence type="ECO:0000259" key="4">
    <source>
        <dbReference type="PROSITE" id="PS50240"/>
    </source>
</evidence>
<dbReference type="InterPro" id="IPR001314">
    <property type="entry name" value="Peptidase_S1A"/>
</dbReference>